<accession>A0A511N589</accession>
<reference evidence="1 2" key="1">
    <citation type="submission" date="2019-07" db="EMBL/GenBank/DDBJ databases">
        <title>Whole genome shotgun sequence of Deinococcus cellulosilyticus NBRC 106333.</title>
        <authorList>
            <person name="Hosoyama A."/>
            <person name="Uohara A."/>
            <person name="Ohji S."/>
            <person name="Ichikawa N."/>
        </authorList>
    </citation>
    <scope>NUCLEOTIDE SEQUENCE [LARGE SCALE GENOMIC DNA]</scope>
    <source>
        <strain evidence="1 2">NBRC 106333</strain>
    </source>
</reference>
<comment type="caution">
    <text evidence="1">The sequence shown here is derived from an EMBL/GenBank/DDBJ whole genome shotgun (WGS) entry which is preliminary data.</text>
</comment>
<organism evidence="1 2">
    <name type="scientific">Deinococcus cellulosilyticus (strain DSM 18568 / NBRC 106333 / KACC 11606 / 5516J-15)</name>
    <dbReference type="NCBI Taxonomy" id="1223518"/>
    <lineage>
        <taxon>Bacteria</taxon>
        <taxon>Thermotogati</taxon>
        <taxon>Deinococcota</taxon>
        <taxon>Deinococci</taxon>
        <taxon>Deinococcales</taxon>
        <taxon>Deinococcaceae</taxon>
        <taxon>Deinococcus</taxon>
    </lineage>
</organism>
<dbReference type="AlphaFoldDB" id="A0A511N589"/>
<evidence type="ECO:0000313" key="1">
    <source>
        <dbReference type="EMBL" id="GEM47591.1"/>
    </source>
</evidence>
<protein>
    <submittedName>
        <fullName evidence="1">Uncharacterized protein</fullName>
    </submittedName>
</protein>
<dbReference type="Proteomes" id="UP000321306">
    <property type="component" value="Unassembled WGS sequence"/>
</dbReference>
<name>A0A511N589_DEIC1</name>
<gene>
    <name evidence="1" type="ORF">DC3_32260</name>
</gene>
<evidence type="ECO:0000313" key="2">
    <source>
        <dbReference type="Proteomes" id="UP000321306"/>
    </source>
</evidence>
<proteinExistence type="predicted"/>
<dbReference type="EMBL" id="BJXB01000014">
    <property type="protein sequence ID" value="GEM47591.1"/>
    <property type="molecule type" value="Genomic_DNA"/>
</dbReference>
<keyword evidence="2" id="KW-1185">Reference proteome</keyword>
<sequence>MPNIERGGRITEIPGAIEAISFLSFLMLGNPKYKVELNSLIFNKRQPTLISILESLETPRTLGVIS</sequence>